<dbReference type="SMART" id="SM00369">
    <property type="entry name" value="LRR_TYP"/>
    <property type="match status" value="5"/>
</dbReference>
<protein>
    <submittedName>
        <fullName evidence="1">Uncharacterized protein</fullName>
    </submittedName>
</protein>
<evidence type="ECO:0000313" key="2">
    <source>
        <dbReference type="Proteomes" id="UP000076408"/>
    </source>
</evidence>
<proteinExistence type="predicted"/>
<dbReference type="STRING" id="30069.A0A182XYT8"/>
<dbReference type="OMA" id="AERTITW"/>
<dbReference type="SUPFAM" id="SSF52058">
    <property type="entry name" value="L domain-like"/>
    <property type="match status" value="1"/>
</dbReference>
<dbReference type="Proteomes" id="UP000076408">
    <property type="component" value="Unassembled WGS sequence"/>
</dbReference>
<keyword evidence="2" id="KW-1185">Reference proteome</keyword>
<dbReference type="InterPro" id="IPR001611">
    <property type="entry name" value="Leu-rich_rpt"/>
</dbReference>
<dbReference type="GO" id="GO:0005615">
    <property type="term" value="C:extracellular space"/>
    <property type="evidence" value="ECO:0007669"/>
    <property type="project" value="TreeGrafter"/>
</dbReference>
<sequence length="436" mass="48230">MARRVVALLLITAGCLPLAYGVCVPTMGMSCVFESLNMLTDGTATLRQLEPNRRSGWPTIRSGPFLSFVSEFFDNVEFETFREPVFAIQARTNLSKVQVYDAKALKQLQIADGGDIGIQELTLYNCGLDRIPVTIGNLPLLDSLTLYQCALRNVSLKAFAKNTRLTSLDLSFNEIDTIMPLAVADSDIALAIENLYLTSNRLENLDMTAFDGLSRLVMLDLRYNNLAKVAAERTITWPMMEIFDVSNNQLRTLDLQWLSAPNLKRLLLSNNLLDKIPARLRRFPRLQLVGLADNQFAGIDLAPLNGLPTLNSLDFSNNPKTRYIRSSRPIRLPELDSLYVEFCSVSRFNTSGIELPVVSFISLAHNNFSTIPPLGLAFPSITSFSLYNNPIPCGTLKARSELILSGRLIMGPPQDAASCPSGSFDIAQDYAVCCKA</sequence>
<dbReference type="PANTHER" id="PTHR45712">
    <property type="entry name" value="AGAP008170-PA"/>
    <property type="match status" value="1"/>
</dbReference>
<dbReference type="InterPro" id="IPR050333">
    <property type="entry name" value="SLRP"/>
</dbReference>
<dbReference type="PROSITE" id="PS51257">
    <property type="entry name" value="PROKAR_LIPOPROTEIN"/>
    <property type="match status" value="1"/>
</dbReference>
<dbReference type="VEuPathDB" id="VectorBase:ASTEI01374"/>
<dbReference type="Gene3D" id="3.80.10.10">
    <property type="entry name" value="Ribonuclease Inhibitor"/>
    <property type="match status" value="2"/>
</dbReference>
<reference evidence="2" key="1">
    <citation type="journal article" date="2014" name="Genome Biol.">
        <title>Genome analysis of a major urban malaria vector mosquito, Anopheles stephensi.</title>
        <authorList>
            <person name="Jiang X."/>
            <person name="Peery A."/>
            <person name="Hall A.B."/>
            <person name="Sharma A."/>
            <person name="Chen X.G."/>
            <person name="Waterhouse R.M."/>
            <person name="Komissarov A."/>
            <person name="Riehle M.M."/>
            <person name="Shouche Y."/>
            <person name="Sharakhova M.V."/>
            <person name="Lawson D."/>
            <person name="Pakpour N."/>
            <person name="Arensburger P."/>
            <person name="Davidson V.L."/>
            <person name="Eiglmeier K."/>
            <person name="Emrich S."/>
            <person name="George P."/>
            <person name="Kennedy R.C."/>
            <person name="Mane S.P."/>
            <person name="Maslen G."/>
            <person name="Oringanje C."/>
            <person name="Qi Y."/>
            <person name="Settlage R."/>
            <person name="Tojo M."/>
            <person name="Tubio J.M."/>
            <person name="Unger M.F."/>
            <person name="Wang B."/>
            <person name="Vernick K.D."/>
            <person name="Ribeiro J.M."/>
            <person name="James A.A."/>
            <person name="Michel K."/>
            <person name="Riehle M.A."/>
            <person name="Luckhart S."/>
            <person name="Sharakhov I.V."/>
            <person name="Tu Z."/>
        </authorList>
    </citation>
    <scope>NUCLEOTIDE SEQUENCE [LARGE SCALE GENOMIC DNA]</scope>
    <source>
        <strain evidence="2">Indian</strain>
    </source>
</reference>
<dbReference type="PROSITE" id="PS51450">
    <property type="entry name" value="LRR"/>
    <property type="match status" value="1"/>
</dbReference>
<dbReference type="InterPro" id="IPR003591">
    <property type="entry name" value="Leu-rich_rpt_typical-subtyp"/>
</dbReference>
<dbReference type="VEuPathDB" id="VectorBase:ASTE005911"/>
<dbReference type="InterPro" id="IPR032675">
    <property type="entry name" value="LRR_dom_sf"/>
</dbReference>
<dbReference type="PANTHER" id="PTHR45712:SF22">
    <property type="entry name" value="INSULIN-LIKE GROWTH FACTOR-BINDING PROTEIN COMPLEX ACID LABILE SUBUNIT"/>
    <property type="match status" value="1"/>
</dbReference>
<dbReference type="Pfam" id="PF13855">
    <property type="entry name" value="LRR_8"/>
    <property type="match status" value="1"/>
</dbReference>
<reference evidence="1" key="2">
    <citation type="submission" date="2020-05" db="UniProtKB">
        <authorList>
            <consortium name="EnsemblMetazoa"/>
        </authorList>
    </citation>
    <scope>IDENTIFICATION</scope>
    <source>
        <strain evidence="1">Indian</strain>
    </source>
</reference>
<accession>A0A182XYT8</accession>
<name>A0A182XYT8_ANOST</name>
<dbReference type="AlphaFoldDB" id="A0A182XYT8"/>
<evidence type="ECO:0000313" key="1">
    <source>
        <dbReference type="EnsemblMetazoa" id="ASTEI01374-PA"/>
    </source>
</evidence>
<dbReference type="EnsemblMetazoa" id="ASTEI01374-RA">
    <property type="protein sequence ID" value="ASTEI01374-PA"/>
    <property type="gene ID" value="ASTEI01374"/>
</dbReference>
<dbReference type="VEuPathDB" id="VectorBase:ASTEI20_031108"/>
<organism evidence="1 2">
    <name type="scientific">Anopheles stephensi</name>
    <name type="common">Indo-Pakistan malaria mosquito</name>
    <dbReference type="NCBI Taxonomy" id="30069"/>
    <lineage>
        <taxon>Eukaryota</taxon>
        <taxon>Metazoa</taxon>
        <taxon>Ecdysozoa</taxon>
        <taxon>Arthropoda</taxon>
        <taxon>Hexapoda</taxon>
        <taxon>Insecta</taxon>
        <taxon>Pterygota</taxon>
        <taxon>Neoptera</taxon>
        <taxon>Endopterygota</taxon>
        <taxon>Diptera</taxon>
        <taxon>Nematocera</taxon>
        <taxon>Culicoidea</taxon>
        <taxon>Culicidae</taxon>
        <taxon>Anophelinae</taxon>
        <taxon>Anopheles</taxon>
    </lineage>
</organism>